<evidence type="ECO:0000313" key="4">
    <source>
        <dbReference type="EMBL" id="OJJ63347.1"/>
    </source>
</evidence>
<evidence type="ECO:0000259" key="3">
    <source>
        <dbReference type="Pfam" id="PF20684"/>
    </source>
</evidence>
<gene>
    <name evidence="4" type="ORF">ASPSYDRAFT_53054</name>
</gene>
<evidence type="ECO:0000256" key="2">
    <source>
        <dbReference type="SAM" id="Phobius"/>
    </source>
</evidence>
<keyword evidence="2" id="KW-1133">Transmembrane helix</keyword>
<dbReference type="GeneID" id="63764682"/>
<keyword evidence="5" id="KW-1185">Reference proteome</keyword>
<dbReference type="RefSeq" id="XP_040707153.1">
    <property type="nucleotide sequence ID" value="XM_040848609.1"/>
</dbReference>
<proteinExistence type="predicted"/>
<keyword evidence="2" id="KW-0472">Membrane</keyword>
<dbReference type="AlphaFoldDB" id="A0A1L9TV84"/>
<feature type="compositionally biased region" description="Basic and acidic residues" evidence="1">
    <location>
        <begin position="206"/>
        <end position="219"/>
    </location>
</feature>
<reference evidence="5" key="1">
    <citation type="journal article" date="2017" name="Genome Biol.">
        <title>Comparative genomics reveals high biological diversity and specific adaptations in the industrially and medically important fungal genus Aspergillus.</title>
        <authorList>
            <person name="de Vries R.P."/>
            <person name="Riley R."/>
            <person name="Wiebenga A."/>
            <person name="Aguilar-Osorio G."/>
            <person name="Amillis S."/>
            <person name="Uchima C.A."/>
            <person name="Anderluh G."/>
            <person name="Asadollahi M."/>
            <person name="Askin M."/>
            <person name="Barry K."/>
            <person name="Battaglia E."/>
            <person name="Bayram O."/>
            <person name="Benocci T."/>
            <person name="Braus-Stromeyer S.A."/>
            <person name="Caldana C."/>
            <person name="Canovas D."/>
            <person name="Cerqueira G.C."/>
            <person name="Chen F."/>
            <person name="Chen W."/>
            <person name="Choi C."/>
            <person name="Clum A."/>
            <person name="Dos Santos R.A."/>
            <person name="Damasio A.R."/>
            <person name="Diallinas G."/>
            <person name="Emri T."/>
            <person name="Fekete E."/>
            <person name="Flipphi M."/>
            <person name="Freyberg S."/>
            <person name="Gallo A."/>
            <person name="Gournas C."/>
            <person name="Habgood R."/>
            <person name="Hainaut M."/>
            <person name="Harispe M.L."/>
            <person name="Henrissat B."/>
            <person name="Hilden K.S."/>
            <person name="Hope R."/>
            <person name="Hossain A."/>
            <person name="Karabika E."/>
            <person name="Karaffa L."/>
            <person name="Karanyi Z."/>
            <person name="Krasevec N."/>
            <person name="Kuo A."/>
            <person name="Kusch H."/>
            <person name="LaButti K."/>
            <person name="Lagendijk E.L."/>
            <person name="Lapidus A."/>
            <person name="Levasseur A."/>
            <person name="Lindquist E."/>
            <person name="Lipzen A."/>
            <person name="Logrieco A.F."/>
            <person name="MacCabe A."/>
            <person name="Maekelae M.R."/>
            <person name="Malavazi I."/>
            <person name="Melin P."/>
            <person name="Meyer V."/>
            <person name="Mielnichuk N."/>
            <person name="Miskei M."/>
            <person name="Molnar A.P."/>
            <person name="Mule G."/>
            <person name="Ngan C.Y."/>
            <person name="Orejas M."/>
            <person name="Orosz E."/>
            <person name="Ouedraogo J.P."/>
            <person name="Overkamp K.M."/>
            <person name="Park H.-S."/>
            <person name="Perrone G."/>
            <person name="Piumi F."/>
            <person name="Punt P.J."/>
            <person name="Ram A.F."/>
            <person name="Ramon A."/>
            <person name="Rauscher S."/>
            <person name="Record E."/>
            <person name="Riano-Pachon D.M."/>
            <person name="Robert V."/>
            <person name="Roehrig J."/>
            <person name="Ruller R."/>
            <person name="Salamov A."/>
            <person name="Salih N.S."/>
            <person name="Samson R.A."/>
            <person name="Sandor E."/>
            <person name="Sanguinetti M."/>
            <person name="Schuetze T."/>
            <person name="Sepcic K."/>
            <person name="Shelest E."/>
            <person name="Sherlock G."/>
            <person name="Sophianopoulou V."/>
            <person name="Squina F.M."/>
            <person name="Sun H."/>
            <person name="Susca A."/>
            <person name="Todd R.B."/>
            <person name="Tsang A."/>
            <person name="Unkles S.E."/>
            <person name="van de Wiele N."/>
            <person name="van Rossen-Uffink D."/>
            <person name="Oliveira J.V."/>
            <person name="Vesth T.C."/>
            <person name="Visser J."/>
            <person name="Yu J.-H."/>
            <person name="Zhou M."/>
            <person name="Andersen M.R."/>
            <person name="Archer D.B."/>
            <person name="Baker S.E."/>
            <person name="Benoit I."/>
            <person name="Brakhage A.A."/>
            <person name="Braus G.H."/>
            <person name="Fischer R."/>
            <person name="Frisvad J.C."/>
            <person name="Goldman G.H."/>
            <person name="Houbraken J."/>
            <person name="Oakley B."/>
            <person name="Pocsi I."/>
            <person name="Scazzocchio C."/>
            <person name="Seiboth B."/>
            <person name="vanKuyk P.A."/>
            <person name="Wortman J."/>
            <person name="Dyer P.S."/>
            <person name="Grigoriev I.V."/>
        </authorList>
    </citation>
    <scope>NUCLEOTIDE SEQUENCE [LARGE SCALE GENOMIC DNA]</scope>
    <source>
        <strain evidence="5">CBS 593.65</strain>
    </source>
</reference>
<dbReference type="PANTHER" id="PTHR38794">
    <property type="entry name" value="INTEGRAL MEMBRANE PROTEIN"/>
    <property type="match status" value="1"/>
</dbReference>
<keyword evidence="2" id="KW-0812">Transmembrane</keyword>
<name>A0A1L9TV84_9EURO</name>
<dbReference type="PANTHER" id="PTHR38794:SF1">
    <property type="entry name" value="INTEGRAL MEMBRANE PROTEIN"/>
    <property type="match status" value="1"/>
</dbReference>
<organism evidence="4 5">
    <name type="scientific">Aspergillus sydowii CBS 593.65</name>
    <dbReference type="NCBI Taxonomy" id="1036612"/>
    <lineage>
        <taxon>Eukaryota</taxon>
        <taxon>Fungi</taxon>
        <taxon>Dikarya</taxon>
        <taxon>Ascomycota</taxon>
        <taxon>Pezizomycotina</taxon>
        <taxon>Eurotiomycetes</taxon>
        <taxon>Eurotiomycetidae</taxon>
        <taxon>Eurotiales</taxon>
        <taxon>Aspergillaceae</taxon>
        <taxon>Aspergillus</taxon>
        <taxon>Aspergillus subgen. Nidulantes</taxon>
    </lineage>
</organism>
<evidence type="ECO:0000256" key="1">
    <source>
        <dbReference type="SAM" id="MobiDB-lite"/>
    </source>
</evidence>
<feature type="transmembrane region" description="Helical" evidence="2">
    <location>
        <begin position="12"/>
        <end position="34"/>
    </location>
</feature>
<protein>
    <recommendedName>
        <fullName evidence="3">Rhodopsin domain-containing protein</fullName>
    </recommendedName>
</protein>
<feature type="transmembrane region" description="Helical" evidence="2">
    <location>
        <begin position="46"/>
        <end position="67"/>
    </location>
</feature>
<sequence length="244" mass="26465">MSRYPEDSNAPAVIVLTRFLLVTLILGSLARLATKWWKFGTFFRDDYYALLAMTASIAQAVAVSIAVNQGYGSPIAQLSESQVAAILKVPSTLIAQIVLIHKTINTPDPTAHTWSIAVCTQLALCLSNVTASTPQFVPILRSLQSTGMRLDGMTISRYTHTTSQDSRSRYFFSARLTGGGGGSGLELDDIPLAVTKTIVTGGYPENHLDDGQERDREENGSQSSQAGIIRATRTFDITEEHVGR</sequence>
<evidence type="ECO:0000313" key="5">
    <source>
        <dbReference type="Proteomes" id="UP000184356"/>
    </source>
</evidence>
<feature type="domain" description="Rhodopsin" evidence="3">
    <location>
        <begin position="30"/>
        <end position="98"/>
    </location>
</feature>
<dbReference type="VEuPathDB" id="FungiDB:ASPSYDRAFT_53054"/>
<feature type="region of interest" description="Disordered" evidence="1">
    <location>
        <begin position="201"/>
        <end position="228"/>
    </location>
</feature>
<dbReference type="EMBL" id="KV878582">
    <property type="protein sequence ID" value="OJJ63347.1"/>
    <property type="molecule type" value="Genomic_DNA"/>
</dbReference>
<dbReference type="InterPro" id="IPR049326">
    <property type="entry name" value="Rhodopsin_dom_fungi"/>
</dbReference>
<dbReference type="STRING" id="1036612.A0A1L9TV84"/>
<dbReference type="Pfam" id="PF20684">
    <property type="entry name" value="Fung_rhodopsin"/>
    <property type="match status" value="1"/>
</dbReference>
<accession>A0A1L9TV84</accession>
<dbReference type="Proteomes" id="UP000184356">
    <property type="component" value="Unassembled WGS sequence"/>
</dbReference>
<dbReference type="OrthoDB" id="3918601at2759"/>